<dbReference type="InterPro" id="IPR025997">
    <property type="entry name" value="SBP_2_dom"/>
</dbReference>
<dbReference type="AlphaFoldDB" id="A0A211ZS45"/>
<dbReference type="Proteomes" id="UP000196655">
    <property type="component" value="Unassembled WGS sequence"/>
</dbReference>
<comment type="caution">
    <text evidence="5">The sequence shown here is derived from an EMBL/GenBank/DDBJ whole genome shotgun (WGS) entry which is preliminary data.</text>
</comment>
<dbReference type="RefSeq" id="WP_218823374.1">
    <property type="nucleotide sequence ID" value="NZ_NHON01000008.1"/>
</dbReference>
<organism evidence="5 6">
    <name type="scientific">Inquilinus limosus</name>
    <dbReference type="NCBI Taxonomy" id="171674"/>
    <lineage>
        <taxon>Bacteria</taxon>
        <taxon>Pseudomonadati</taxon>
        <taxon>Pseudomonadota</taxon>
        <taxon>Alphaproteobacteria</taxon>
        <taxon>Rhodospirillales</taxon>
        <taxon>Rhodospirillaceae</taxon>
        <taxon>Inquilinus</taxon>
    </lineage>
</organism>
<name>A0A211ZS45_9PROT</name>
<evidence type="ECO:0000256" key="2">
    <source>
        <dbReference type="ARBA" id="ARBA00023125"/>
    </source>
</evidence>
<dbReference type="PANTHER" id="PTHR30146">
    <property type="entry name" value="LACI-RELATED TRANSCRIPTIONAL REPRESSOR"/>
    <property type="match status" value="1"/>
</dbReference>
<dbReference type="CDD" id="cd06307">
    <property type="entry name" value="PBP1_sugar_binding"/>
    <property type="match status" value="1"/>
</dbReference>
<feature type="domain" description="HTH lacI-type" evidence="4">
    <location>
        <begin position="14"/>
        <end position="58"/>
    </location>
</feature>
<protein>
    <submittedName>
        <fullName evidence="5">LacI family transcriptional regulator</fullName>
    </submittedName>
</protein>
<gene>
    <name evidence="5" type="ORF">BWR60_06540</name>
</gene>
<dbReference type="GO" id="GO:0000976">
    <property type="term" value="F:transcription cis-regulatory region binding"/>
    <property type="evidence" value="ECO:0007669"/>
    <property type="project" value="TreeGrafter"/>
</dbReference>
<accession>A0A211ZS45</accession>
<evidence type="ECO:0000256" key="3">
    <source>
        <dbReference type="ARBA" id="ARBA00023163"/>
    </source>
</evidence>
<dbReference type="Pfam" id="PF13407">
    <property type="entry name" value="Peripla_BP_4"/>
    <property type="match status" value="1"/>
</dbReference>
<dbReference type="SUPFAM" id="SSF53822">
    <property type="entry name" value="Periplasmic binding protein-like I"/>
    <property type="match status" value="1"/>
</dbReference>
<dbReference type="PROSITE" id="PS00356">
    <property type="entry name" value="HTH_LACI_1"/>
    <property type="match status" value="1"/>
</dbReference>
<dbReference type="Pfam" id="PF00356">
    <property type="entry name" value="LacI"/>
    <property type="match status" value="1"/>
</dbReference>
<dbReference type="Gene3D" id="3.40.50.2300">
    <property type="match status" value="2"/>
</dbReference>
<proteinExistence type="predicted"/>
<keyword evidence="2" id="KW-0238">DNA-binding</keyword>
<keyword evidence="3" id="KW-0804">Transcription</keyword>
<dbReference type="InterPro" id="IPR028082">
    <property type="entry name" value="Peripla_BP_I"/>
</dbReference>
<dbReference type="PROSITE" id="PS50932">
    <property type="entry name" value="HTH_LACI_2"/>
    <property type="match status" value="1"/>
</dbReference>
<keyword evidence="1" id="KW-0805">Transcription regulation</keyword>
<evidence type="ECO:0000313" key="5">
    <source>
        <dbReference type="EMBL" id="OWJ68093.1"/>
    </source>
</evidence>
<dbReference type="SUPFAM" id="SSF47413">
    <property type="entry name" value="lambda repressor-like DNA-binding domains"/>
    <property type="match status" value="1"/>
</dbReference>
<reference evidence="6" key="1">
    <citation type="submission" date="2017-05" db="EMBL/GenBank/DDBJ databases">
        <authorList>
            <person name="Macchi M."/>
            <person name="Festa S."/>
            <person name="Coppotelli B.M."/>
            <person name="Morelli I.S."/>
        </authorList>
    </citation>
    <scope>NUCLEOTIDE SEQUENCE [LARGE SCALE GENOMIC DNA]</scope>
    <source>
        <strain evidence="6">I</strain>
    </source>
</reference>
<evidence type="ECO:0000256" key="1">
    <source>
        <dbReference type="ARBA" id="ARBA00023015"/>
    </source>
</evidence>
<dbReference type="Gene3D" id="1.10.260.40">
    <property type="entry name" value="lambda repressor-like DNA-binding domains"/>
    <property type="match status" value="1"/>
</dbReference>
<dbReference type="EMBL" id="NHON01000008">
    <property type="protein sequence ID" value="OWJ68093.1"/>
    <property type="molecule type" value="Genomic_DNA"/>
</dbReference>
<dbReference type="SMART" id="SM00354">
    <property type="entry name" value="HTH_LACI"/>
    <property type="match status" value="1"/>
</dbReference>
<dbReference type="PANTHER" id="PTHR30146:SF152">
    <property type="entry name" value="TRANSCRIPTIONAL REGULATORY PROTEIN"/>
    <property type="match status" value="1"/>
</dbReference>
<dbReference type="GO" id="GO:0003700">
    <property type="term" value="F:DNA-binding transcription factor activity"/>
    <property type="evidence" value="ECO:0007669"/>
    <property type="project" value="TreeGrafter"/>
</dbReference>
<evidence type="ECO:0000313" key="6">
    <source>
        <dbReference type="Proteomes" id="UP000196655"/>
    </source>
</evidence>
<keyword evidence="6" id="KW-1185">Reference proteome</keyword>
<sequence length="355" mass="38164">MSKLLEPDALRGRPTLADVAAAAGVGVATVDRVLNGRRPVREGTADRVLAAAERIGYHGSGLIRQRLLAATRPRRRFGFLLQKSGDAFYQAIGTAAVRAATEAREVRAEATVVYVDELAPRRIADELLRLGGRCDAVACVAVDHPHVTRAVSDLAARGVPVFTLLSDLSAPDRAGYVGLDSRKLGRTAAWLVARTAARPGRVAVFVGSHRYLGQEMCEIGFRSYFREHARDFQLLETAVNLDDPAVAYPFTLELLQRYPDLVGLYDAGGGREGIIRALREEDRTGLAVVCNELTEATRAALIDGIVSTVLALPVDEFCAAAVAGMVEAIAGGPPAGLRQRVLPFRIYVPENVDLS</sequence>
<dbReference type="InterPro" id="IPR010982">
    <property type="entry name" value="Lambda_DNA-bd_dom_sf"/>
</dbReference>
<evidence type="ECO:0000259" key="4">
    <source>
        <dbReference type="PROSITE" id="PS50932"/>
    </source>
</evidence>
<dbReference type="InterPro" id="IPR000843">
    <property type="entry name" value="HTH_LacI"/>
</dbReference>